<gene>
    <name evidence="10" type="ORF">GEV33_011622</name>
</gene>
<feature type="region of interest" description="Actin-binding" evidence="6">
    <location>
        <begin position="182"/>
        <end position="204"/>
    </location>
</feature>
<evidence type="ECO:0000256" key="3">
    <source>
        <dbReference type="ARBA" id="ARBA00023123"/>
    </source>
</evidence>
<dbReference type="SUPFAM" id="SSF52540">
    <property type="entry name" value="P-loop containing nucleoside triphosphate hydrolases"/>
    <property type="match status" value="1"/>
</dbReference>
<evidence type="ECO:0000256" key="2">
    <source>
        <dbReference type="ARBA" id="ARBA00022840"/>
    </source>
</evidence>
<dbReference type="InterPro" id="IPR009318">
    <property type="entry name" value="Gustatory_rcpt"/>
</dbReference>
<proteinExistence type="inferred from homology"/>
<dbReference type="GO" id="GO:0005737">
    <property type="term" value="C:cytoplasm"/>
    <property type="evidence" value="ECO:0007669"/>
    <property type="project" value="TreeGrafter"/>
</dbReference>
<dbReference type="PANTHER" id="PTHR13140">
    <property type="entry name" value="MYOSIN"/>
    <property type="match status" value="1"/>
</dbReference>
<dbReference type="Gene3D" id="1.20.120.720">
    <property type="entry name" value="Myosin VI head, motor domain, U50 subdomain"/>
    <property type="match status" value="1"/>
</dbReference>
<dbReference type="GO" id="GO:0051015">
    <property type="term" value="F:actin filament binding"/>
    <property type="evidence" value="ECO:0007669"/>
    <property type="project" value="TreeGrafter"/>
</dbReference>
<dbReference type="SMART" id="SM00242">
    <property type="entry name" value="MYSc"/>
    <property type="match status" value="1"/>
</dbReference>
<dbReference type="EMBL" id="JABDTM020026994">
    <property type="protein sequence ID" value="KAH0811168.1"/>
    <property type="molecule type" value="Genomic_DNA"/>
</dbReference>
<reference evidence="10" key="1">
    <citation type="journal article" date="2020" name="J Insects Food Feed">
        <title>The yellow mealworm (Tenebrio molitor) genome: a resource for the emerging insects as food and feed industry.</title>
        <authorList>
            <person name="Eriksson T."/>
            <person name="Andere A."/>
            <person name="Kelstrup H."/>
            <person name="Emery V."/>
            <person name="Picard C."/>
        </authorList>
    </citation>
    <scope>NUCLEOTIDE SEQUENCE</scope>
    <source>
        <strain evidence="10">Stoneville</strain>
        <tissue evidence="10">Whole head</tissue>
    </source>
</reference>
<keyword evidence="4" id="KW-0505">Motor protein</keyword>
<keyword evidence="5 6" id="KW-0009">Actin-binding</keyword>
<dbReference type="Gene3D" id="3.40.850.10">
    <property type="entry name" value="Kinesin motor domain"/>
    <property type="match status" value="1"/>
</dbReference>
<dbReference type="Pfam" id="PF00063">
    <property type="entry name" value="Myosin_head"/>
    <property type="match status" value="1"/>
</dbReference>
<evidence type="ECO:0000256" key="5">
    <source>
        <dbReference type="ARBA" id="ARBA00023203"/>
    </source>
</evidence>
<evidence type="ECO:0000313" key="11">
    <source>
        <dbReference type="Proteomes" id="UP000719412"/>
    </source>
</evidence>
<dbReference type="GO" id="GO:0008527">
    <property type="term" value="F:taste receptor activity"/>
    <property type="evidence" value="ECO:0007669"/>
    <property type="project" value="InterPro"/>
</dbReference>
<dbReference type="Gene3D" id="1.20.58.530">
    <property type="match status" value="1"/>
</dbReference>
<feature type="region of interest" description="Disordered" evidence="7">
    <location>
        <begin position="348"/>
        <end position="382"/>
    </location>
</feature>
<dbReference type="GO" id="GO:0016459">
    <property type="term" value="C:myosin complex"/>
    <property type="evidence" value="ECO:0007669"/>
    <property type="project" value="UniProtKB-KW"/>
</dbReference>
<dbReference type="InterPro" id="IPR000048">
    <property type="entry name" value="IQ_motif_EF-hand-BS"/>
</dbReference>
<evidence type="ECO:0000259" key="9">
    <source>
        <dbReference type="PROSITE" id="PS51456"/>
    </source>
</evidence>
<feature type="transmembrane region" description="Helical" evidence="8">
    <location>
        <begin position="557"/>
        <end position="579"/>
    </location>
</feature>
<dbReference type="PROSITE" id="PS50096">
    <property type="entry name" value="IQ"/>
    <property type="match status" value="1"/>
</dbReference>
<feature type="transmembrane region" description="Helical" evidence="8">
    <location>
        <begin position="843"/>
        <end position="864"/>
    </location>
</feature>
<dbReference type="Proteomes" id="UP000719412">
    <property type="component" value="Unassembled WGS sequence"/>
</dbReference>
<evidence type="ECO:0000256" key="6">
    <source>
        <dbReference type="PROSITE-ProRule" id="PRU00782"/>
    </source>
</evidence>
<dbReference type="GO" id="GO:0016020">
    <property type="term" value="C:membrane"/>
    <property type="evidence" value="ECO:0007669"/>
    <property type="project" value="InterPro"/>
</dbReference>
<evidence type="ECO:0000256" key="4">
    <source>
        <dbReference type="ARBA" id="ARBA00023175"/>
    </source>
</evidence>
<dbReference type="PANTHER" id="PTHR13140:SF498">
    <property type="entry name" value="DACHS, ISOFORM E"/>
    <property type="match status" value="1"/>
</dbReference>
<sequence length="935" mass="106329">MQHFYNTHIFKSSIESCRDEGINCEVEVDYVDNVPCIDLISSLRTGLLSMLDVECSIRGTAESYVSKIKVQHKHNTRLFEPKPVDPRLFGIQHFAGRVIYDATDFLDTNKDVVPDDLVAVFYKHNCNFGFATHLFGSELKALYSVENVPRGVSFRISPTSHTDLLNGDEPVSTLTQDFHTRLDNLLRTLVHARPHFVRCIRSNSQETPNRYDRGTVVRQIRSLQVLETVNLMAGGYPHRMRFKAFNARYRLLAPFARLHRTDEKVTDDCHLILQYVVDLISKQHNTLVSTSWALGKRHIFLSEGIRQHLEKLRADTRQKAATLIQSTWRGWHCRYRWAALRREKEHKTAATSNGLANRTPIGGAIARPRPQPIAGTPPPDPNEKCDAKIIQQTCNLFGLDLERPPPVPPSRSYTVSGNTKLGYPQTRVMKMSYPEDCNGEGQVLMKGETVLVVGASHRRGHLIVEHKHCTFHMVFEVQPVNHLTFRMHRRSSVLAGVVNLSLRSEVERPRVKTHKRARSKSTTNNFYSSAKFVFILGRCFGVLPVHRLAKLPADVQFRWGSLWVVYSLLLASLMVFGITVSHAHPHESFTLSHWATTIFYLFGIVTLMSHLQLARRFREFIADWTRIEEIMNHTYGYPDGLDLNLRVQSAICIGLHIGINVSAVDPHLSLCFEGNILLGAGHCTTTGDEHKDFFENVSNDVHGALKIMLMVSPQKINVSCLKYIFQMAATTRTCVMVYNDLFIIAISICLALRFEQITRHISQQKSVSSPRPSLLFTNPKKFKSHDYWKQIRRNYNSLCVLCRNVDTHVSFLVLLSFSQNVFFVLTQMHQVLRIRSDNLGMVYFWYSLLHVLFQLVLVTLNGAWVNDASKKPKVVLEALPSATHNNEIRRLLLQISFTGVGLTGSGLFLITRGLILDIAKAVVSYELVLIQLSSD</sequence>
<comment type="caution">
    <text evidence="10">The sequence shown here is derived from an EMBL/GenBank/DDBJ whole genome shotgun (WGS) entry which is preliminary data.</text>
</comment>
<dbReference type="InterPro" id="IPR027417">
    <property type="entry name" value="P-loop_NTPase"/>
</dbReference>
<dbReference type="Gene3D" id="1.20.5.4820">
    <property type="match status" value="1"/>
</dbReference>
<feature type="transmembrane region" description="Helical" evidence="8">
    <location>
        <begin position="526"/>
        <end position="545"/>
    </location>
</feature>
<feature type="transmembrane region" description="Helical" evidence="8">
    <location>
        <begin position="891"/>
        <end position="910"/>
    </location>
</feature>
<feature type="domain" description="Myosin motor" evidence="9">
    <location>
        <begin position="1"/>
        <end position="314"/>
    </location>
</feature>
<dbReference type="Pfam" id="PF06151">
    <property type="entry name" value="Trehalose_recp"/>
    <property type="match status" value="1"/>
</dbReference>
<evidence type="ECO:0000313" key="10">
    <source>
        <dbReference type="EMBL" id="KAH0811168.1"/>
    </source>
</evidence>
<dbReference type="GO" id="GO:0005524">
    <property type="term" value="F:ATP binding"/>
    <property type="evidence" value="ECO:0007669"/>
    <property type="project" value="UniProtKB-KW"/>
</dbReference>
<protein>
    <recommendedName>
        <fullName evidence="9">Myosin motor domain-containing protein</fullName>
    </recommendedName>
</protein>
<feature type="transmembrane region" description="Helical" evidence="8">
    <location>
        <begin position="591"/>
        <end position="611"/>
    </location>
</feature>
<evidence type="ECO:0000256" key="7">
    <source>
        <dbReference type="SAM" id="MobiDB-lite"/>
    </source>
</evidence>
<name>A0A8J6HAW8_TENMO</name>
<dbReference type="InterPro" id="IPR001609">
    <property type="entry name" value="Myosin_head_motor_dom-like"/>
</dbReference>
<evidence type="ECO:0000256" key="8">
    <source>
        <dbReference type="SAM" id="Phobius"/>
    </source>
</evidence>
<evidence type="ECO:0000256" key="1">
    <source>
        <dbReference type="ARBA" id="ARBA00022741"/>
    </source>
</evidence>
<dbReference type="PROSITE" id="PS51456">
    <property type="entry name" value="MYOSIN_MOTOR"/>
    <property type="match status" value="1"/>
</dbReference>
<keyword evidence="1" id="KW-0547">Nucleotide-binding</keyword>
<keyword evidence="8" id="KW-1133">Transmembrane helix</keyword>
<keyword evidence="11" id="KW-1185">Reference proteome</keyword>
<accession>A0A8J6HAW8</accession>
<keyword evidence="3 6" id="KW-0518">Myosin</keyword>
<dbReference type="AlphaFoldDB" id="A0A8J6HAW8"/>
<comment type="similarity">
    <text evidence="6">Belongs to the TRAFAC class myosin-kinesin ATPase superfamily. Myosin family.</text>
</comment>
<keyword evidence="8" id="KW-0472">Membrane</keyword>
<dbReference type="SMART" id="SM00015">
    <property type="entry name" value="IQ"/>
    <property type="match status" value="1"/>
</dbReference>
<organism evidence="10 11">
    <name type="scientific">Tenebrio molitor</name>
    <name type="common">Yellow mealworm beetle</name>
    <dbReference type="NCBI Taxonomy" id="7067"/>
    <lineage>
        <taxon>Eukaryota</taxon>
        <taxon>Metazoa</taxon>
        <taxon>Ecdysozoa</taxon>
        <taxon>Arthropoda</taxon>
        <taxon>Hexapoda</taxon>
        <taxon>Insecta</taxon>
        <taxon>Pterygota</taxon>
        <taxon>Neoptera</taxon>
        <taxon>Endopterygota</taxon>
        <taxon>Coleoptera</taxon>
        <taxon>Polyphaga</taxon>
        <taxon>Cucujiformia</taxon>
        <taxon>Tenebrionidae</taxon>
        <taxon>Tenebrio</taxon>
    </lineage>
</organism>
<keyword evidence="2" id="KW-0067">ATP-binding</keyword>
<comment type="caution">
    <text evidence="6">Lacks conserved residue(s) required for the propagation of feature annotation.</text>
</comment>
<feature type="compositionally biased region" description="Pro residues" evidence="7">
    <location>
        <begin position="369"/>
        <end position="380"/>
    </location>
</feature>
<reference evidence="10" key="2">
    <citation type="submission" date="2021-08" db="EMBL/GenBank/DDBJ databases">
        <authorList>
            <person name="Eriksson T."/>
        </authorList>
    </citation>
    <scope>NUCLEOTIDE SEQUENCE</scope>
    <source>
        <strain evidence="10">Stoneville</strain>
        <tissue evidence="10">Whole head</tissue>
    </source>
</reference>
<dbReference type="GO" id="GO:0007015">
    <property type="term" value="P:actin filament organization"/>
    <property type="evidence" value="ECO:0007669"/>
    <property type="project" value="TreeGrafter"/>
</dbReference>
<dbReference type="InterPro" id="IPR036961">
    <property type="entry name" value="Kinesin_motor_dom_sf"/>
</dbReference>
<dbReference type="CDD" id="cd23767">
    <property type="entry name" value="IQCD"/>
    <property type="match status" value="1"/>
</dbReference>
<dbReference type="GO" id="GO:0003774">
    <property type="term" value="F:cytoskeletal motor activity"/>
    <property type="evidence" value="ECO:0007669"/>
    <property type="project" value="InterPro"/>
</dbReference>
<keyword evidence="8" id="KW-0812">Transmembrane</keyword>